<keyword evidence="7" id="KW-0812">Transmembrane</keyword>
<sequence length="868" mass="87867">MNPMSRGLTTGRRALLRTCARFLLLAVTVVLIVGVLPAMSHAAPAEPTAPATGAAESSQSQDPSSAPSATTDAPADGQAPTTTSAAQDPAAPQSAASLAVDNLVVTKIDETGKEISGPLHVGSSIATLSFTWTGSATTLKAGDSFTIELPAELAYRAPGVRPFTYDLGESEPTEVGSCEIITTAMTCTFNEVIPGRAAQGYTALNGSGRIQVGTVAATAQEELTFRVNGKDVSVDLPGQGGIIKGAAVYKPLGLTKGARGLTDQSTAVGWVIGFGTEKLQEAYAAAGTPTTFDGSERTITLTDELGPGQAFPDPSAWTLVRTNSQGAPDSERLILDTSAAGATTTQAGSFSIEVVPGQVYEGGSDATIILRGPFAAQTNYQVLYDAPVTSQNGKAVAGFVYDNVVAVSGAVLAERATKSFVDSFSFDVTMEVGYGTFSVAKFLSGQASDQVDPASTFTVAVDYQLPGGASLKDYPGWQAPGTVNSAGTGGTAELEVTVGRRSVFTGPKASMVLPAGTKVSLTEKTPTAQAPTGYTWGEGAFTIGGTPASELTIEDRRVIEADLTNSLEVQAVGSLAVTAKVTPQDSPFASDTFEIAYSCTLPGGGIVSDVLKVAAGSTVKASDIVAGAECSISESEATRAREGYTVATRIVPVGAEKPGVTIVAGEVAEVVVEHIYTAAGQAPPADGSGGADSPRGFQLSKTVAGSASDKAGTVFLFDYACTGADGTTTEGSVSVEAGTSRLVDVVEEGSCTLTERGAAAPGADLQTSFMVDAVDAEPVTGQTVTFELSPGRVRTVDVTNTYTPGAQDQAEPGAADSPTAAPTAGTTAAAQAPTGSSLARTGATVLLPAGVALAALAAGILLVRRRRA</sequence>
<keyword evidence="4" id="KW-0732">Signal</keyword>
<dbReference type="InterPro" id="IPR011252">
    <property type="entry name" value="Fibrogen-bd_dom1"/>
</dbReference>
<proteinExistence type="predicted"/>
<feature type="domain" description="DUF5979" evidence="8">
    <location>
        <begin position="576"/>
        <end position="677"/>
    </location>
</feature>
<evidence type="ECO:0000256" key="6">
    <source>
        <dbReference type="SAM" id="MobiDB-lite"/>
    </source>
</evidence>
<evidence type="ECO:0000256" key="1">
    <source>
        <dbReference type="ARBA" id="ARBA00004191"/>
    </source>
</evidence>
<dbReference type="RefSeq" id="WP_223911322.1">
    <property type="nucleotide sequence ID" value="NZ_AP025017.1"/>
</dbReference>
<evidence type="ECO:0000313" key="11">
    <source>
        <dbReference type="Proteomes" id="UP000824496"/>
    </source>
</evidence>
<evidence type="ECO:0000256" key="5">
    <source>
        <dbReference type="ARBA" id="ARBA00023088"/>
    </source>
</evidence>
<accession>A0ABM7UGX0</accession>
<feature type="region of interest" description="Disordered" evidence="6">
    <location>
        <begin position="43"/>
        <end position="92"/>
    </location>
</feature>
<feature type="transmembrane region" description="Helical" evidence="7">
    <location>
        <begin position="845"/>
        <end position="863"/>
    </location>
</feature>
<gene>
    <name evidence="10" type="ORF">MANAM107_07610</name>
</gene>
<feature type="domain" description="DUF7926" evidence="9">
    <location>
        <begin position="252"/>
        <end position="433"/>
    </location>
</feature>
<dbReference type="Pfam" id="PF25548">
    <property type="entry name" value="DUF7926"/>
    <property type="match status" value="1"/>
</dbReference>
<dbReference type="EMBL" id="AP025017">
    <property type="protein sequence ID" value="BDA63927.1"/>
    <property type="molecule type" value="Genomic_DNA"/>
</dbReference>
<dbReference type="InterPro" id="IPR057686">
    <property type="entry name" value="DUF7926"/>
</dbReference>
<keyword evidence="7" id="KW-0472">Membrane</keyword>
<keyword evidence="5" id="KW-0572">Peptidoglycan-anchor</keyword>
<dbReference type="InterPro" id="IPR008966">
    <property type="entry name" value="Adhesion_dom_sf"/>
</dbReference>
<name>A0ABM7UGX0_9ACTO</name>
<keyword evidence="11" id="KW-1185">Reference proteome</keyword>
<dbReference type="Gene3D" id="2.60.40.1280">
    <property type="match status" value="1"/>
</dbReference>
<evidence type="ECO:0000313" key="10">
    <source>
        <dbReference type="EMBL" id="BDA63927.1"/>
    </source>
</evidence>
<reference evidence="10 11" key="1">
    <citation type="submission" date="2021-08" db="EMBL/GenBank/DDBJ databases">
        <title>Whole genome sequence of novel Actinomyces species strain MAS-1.</title>
        <authorList>
            <person name="Saito M."/>
            <person name="Kuwahara N."/>
            <person name="Takizawa T."/>
            <person name="Gotouda H."/>
            <person name="Ochiai T."/>
        </authorList>
    </citation>
    <scope>NUCLEOTIDE SEQUENCE [LARGE SCALE GENOMIC DNA]</scope>
    <source>
        <strain evidence="10 11">MAS-1</strain>
    </source>
</reference>
<evidence type="ECO:0000256" key="4">
    <source>
        <dbReference type="ARBA" id="ARBA00022729"/>
    </source>
</evidence>
<dbReference type="InterPro" id="IPR046022">
    <property type="entry name" value="DUF5979"/>
</dbReference>
<dbReference type="Proteomes" id="UP000824496">
    <property type="component" value="Chromosome"/>
</dbReference>
<evidence type="ECO:0000256" key="7">
    <source>
        <dbReference type="SAM" id="Phobius"/>
    </source>
</evidence>
<feature type="domain" description="DUF5979" evidence="8">
    <location>
        <begin position="697"/>
        <end position="803"/>
    </location>
</feature>
<evidence type="ECO:0000256" key="3">
    <source>
        <dbReference type="ARBA" id="ARBA00022525"/>
    </source>
</evidence>
<keyword evidence="3" id="KW-0964">Secreted</keyword>
<feature type="region of interest" description="Disordered" evidence="6">
    <location>
        <begin position="802"/>
        <end position="835"/>
    </location>
</feature>
<comment type="subcellular location">
    <subcellularLocation>
        <location evidence="1">Secreted</location>
        <location evidence="1">Cell wall</location>
    </subcellularLocation>
</comment>
<feature type="domain" description="DUF5979" evidence="8">
    <location>
        <begin position="437"/>
        <end position="566"/>
    </location>
</feature>
<protein>
    <recommendedName>
        <fullName evidence="12">Peptidase</fullName>
    </recommendedName>
</protein>
<dbReference type="Pfam" id="PF19407">
    <property type="entry name" value="DUF5979"/>
    <property type="match status" value="3"/>
</dbReference>
<evidence type="ECO:0008006" key="12">
    <source>
        <dbReference type="Google" id="ProtNLM"/>
    </source>
</evidence>
<feature type="compositionally biased region" description="Low complexity" evidence="6">
    <location>
        <begin position="812"/>
        <end position="835"/>
    </location>
</feature>
<keyword evidence="7" id="KW-1133">Transmembrane helix</keyword>
<evidence type="ECO:0000259" key="8">
    <source>
        <dbReference type="Pfam" id="PF19407"/>
    </source>
</evidence>
<evidence type="ECO:0000259" key="9">
    <source>
        <dbReference type="Pfam" id="PF25548"/>
    </source>
</evidence>
<evidence type="ECO:0000256" key="2">
    <source>
        <dbReference type="ARBA" id="ARBA00022512"/>
    </source>
</evidence>
<dbReference type="SUPFAM" id="SSF49401">
    <property type="entry name" value="Bacterial adhesins"/>
    <property type="match status" value="1"/>
</dbReference>
<organism evidence="10 11">
    <name type="scientific">Actinomyces capricornis</name>
    <dbReference type="NCBI Taxonomy" id="2755559"/>
    <lineage>
        <taxon>Bacteria</taxon>
        <taxon>Bacillati</taxon>
        <taxon>Actinomycetota</taxon>
        <taxon>Actinomycetes</taxon>
        <taxon>Actinomycetales</taxon>
        <taxon>Actinomycetaceae</taxon>
        <taxon>Actinomyces</taxon>
    </lineage>
</organism>
<keyword evidence="2" id="KW-0134">Cell wall</keyword>